<dbReference type="InParanoid" id="A0A3N4KI63"/>
<proteinExistence type="predicted"/>
<feature type="region of interest" description="Disordered" evidence="1">
    <location>
        <begin position="221"/>
        <end position="448"/>
    </location>
</feature>
<feature type="compositionally biased region" description="Basic and acidic residues" evidence="1">
    <location>
        <begin position="267"/>
        <end position="276"/>
    </location>
</feature>
<evidence type="ECO:0000313" key="2">
    <source>
        <dbReference type="EMBL" id="RPB10223.1"/>
    </source>
</evidence>
<gene>
    <name evidence="2" type="ORF">P167DRAFT_566654</name>
</gene>
<dbReference type="OrthoDB" id="10383141at2759"/>
<feature type="compositionally biased region" description="Basic and acidic residues" evidence="1">
    <location>
        <begin position="561"/>
        <end position="576"/>
    </location>
</feature>
<protein>
    <submittedName>
        <fullName evidence="2">Uncharacterized protein</fullName>
    </submittedName>
</protein>
<name>A0A3N4KI63_9PEZI</name>
<organism evidence="2 3">
    <name type="scientific">Morchella conica CCBAS932</name>
    <dbReference type="NCBI Taxonomy" id="1392247"/>
    <lineage>
        <taxon>Eukaryota</taxon>
        <taxon>Fungi</taxon>
        <taxon>Dikarya</taxon>
        <taxon>Ascomycota</taxon>
        <taxon>Pezizomycotina</taxon>
        <taxon>Pezizomycetes</taxon>
        <taxon>Pezizales</taxon>
        <taxon>Morchellaceae</taxon>
        <taxon>Morchella</taxon>
    </lineage>
</organism>
<dbReference type="Proteomes" id="UP000277580">
    <property type="component" value="Unassembled WGS sequence"/>
</dbReference>
<feature type="region of interest" description="Disordered" evidence="1">
    <location>
        <begin position="1"/>
        <end position="145"/>
    </location>
</feature>
<evidence type="ECO:0000256" key="1">
    <source>
        <dbReference type="SAM" id="MobiDB-lite"/>
    </source>
</evidence>
<dbReference type="AlphaFoldDB" id="A0A3N4KI63"/>
<evidence type="ECO:0000313" key="3">
    <source>
        <dbReference type="Proteomes" id="UP000277580"/>
    </source>
</evidence>
<feature type="compositionally biased region" description="Basic residues" evidence="1">
    <location>
        <begin position="605"/>
        <end position="616"/>
    </location>
</feature>
<dbReference type="STRING" id="1392247.A0A3N4KI63"/>
<feature type="compositionally biased region" description="Acidic residues" evidence="1">
    <location>
        <begin position="86"/>
        <end position="137"/>
    </location>
</feature>
<reference evidence="2 3" key="1">
    <citation type="journal article" date="2018" name="Nat. Ecol. Evol.">
        <title>Pezizomycetes genomes reveal the molecular basis of ectomycorrhizal truffle lifestyle.</title>
        <authorList>
            <person name="Murat C."/>
            <person name="Payen T."/>
            <person name="Noel B."/>
            <person name="Kuo A."/>
            <person name="Morin E."/>
            <person name="Chen J."/>
            <person name="Kohler A."/>
            <person name="Krizsan K."/>
            <person name="Balestrini R."/>
            <person name="Da Silva C."/>
            <person name="Montanini B."/>
            <person name="Hainaut M."/>
            <person name="Levati E."/>
            <person name="Barry K.W."/>
            <person name="Belfiori B."/>
            <person name="Cichocki N."/>
            <person name="Clum A."/>
            <person name="Dockter R.B."/>
            <person name="Fauchery L."/>
            <person name="Guy J."/>
            <person name="Iotti M."/>
            <person name="Le Tacon F."/>
            <person name="Lindquist E.A."/>
            <person name="Lipzen A."/>
            <person name="Malagnac F."/>
            <person name="Mello A."/>
            <person name="Molinier V."/>
            <person name="Miyauchi S."/>
            <person name="Poulain J."/>
            <person name="Riccioni C."/>
            <person name="Rubini A."/>
            <person name="Sitrit Y."/>
            <person name="Splivallo R."/>
            <person name="Traeger S."/>
            <person name="Wang M."/>
            <person name="Zifcakova L."/>
            <person name="Wipf D."/>
            <person name="Zambonelli A."/>
            <person name="Paolocci F."/>
            <person name="Nowrousian M."/>
            <person name="Ottonello S."/>
            <person name="Baldrian P."/>
            <person name="Spatafora J.W."/>
            <person name="Henrissat B."/>
            <person name="Nagy L.G."/>
            <person name="Aury J.M."/>
            <person name="Wincker P."/>
            <person name="Grigoriev I.V."/>
            <person name="Bonfante P."/>
            <person name="Martin F.M."/>
        </authorList>
    </citation>
    <scope>NUCLEOTIDE SEQUENCE [LARGE SCALE GENOMIC DNA]</scope>
    <source>
        <strain evidence="2 3">CCBAS932</strain>
    </source>
</reference>
<accession>A0A3N4KI63</accession>
<feature type="region of interest" description="Disordered" evidence="1">
    <location>
        <begin position="561"/>
        <end position="622"/>
    </location>
</feature>
<keyword evidence="3" id="KW-1185">Reference proteome</keyword>
<dbReference type="EMBL" id="ML119144">
    <property type="protein sequence ID" value="RPB10223.1"/>
    <property type="molecule type" value="Genomic_DNA"/>
</dbReference>
<sequence>MPEARRGVTFSLGGKTPASGDEMSDTQGGEFMDPNIFSSPTYSAGVRASNRRAQVIPGSIEIRSSLRRRSTGIPSPVRYPVKSDSDVEEETEEESGSGSEDEDEEDQNSEDEDDEEEDDTNEDDDGDDSDDDSDDVEGAIPLQRRFEKVVGTAAPIFFEQEPPARKPFERVFIAPPPEPSDIDEPVVLAAAQEKLKRGSSTMGTTLRSSLKAKRRKIISPIVSPIVPKDDPSVVMQPEYDGPYQLEDLPDPVYDSDGSLIVPSSSEKGSDYEDSIQKPKSTRKSPQKPLPSVSAKIKPRRGRSATPIVGLDTVPELPESMDIDAPAIPYTPSPRKRRTPAKGQSSTARVDTKLPARRERGNKRTAVSLPAALPQDGLESSPGALPEAKDEPTTPRRSARLPVPATDKPTKTHPRGWDVSSSPFLENPDIHRSSSIRRQPSSPEPLSNASFKSLINENTRLNAQLTQLESENEKFIGLAEVLGEIAFTSADQPMKEIEEVRLSLAQTDHPAAEVIDYLIEELLLKRTELSEARESEGKSWTQAQELREENDSLKEKIVELHKHSGSKDSKMQSDTRKASVPKSTTKPRAASAASPQLEKTPSSGSPHHRRRRSKRHSGGADNDALNSLGAIAALAGALAALDPAGEFTDQRAESIRHQIAVLQAREALRLCRIEAAAKAANPQDITDRDAEIARLNALIAAGGGGGDADSANLRLRLREAQRRLDGFKQFPEDISLNIAQITDAAIVTEWNEIYANIMTVCAINYSARPGFVNFDYDASDAAGELTSIYLRDVTLRQRTCSQRINIARKTGLYDYRTQVSAAIFYRILIDEIFNPIHYMLTLRFQDPSQRWKHKKQLKFAYEANDFFRNQTQGWFQERSSWSLRKEEALAERMEQTEPPGFRKRIRPNFNYFRKIENTNLADNGDIRSVLVLRAKLMHAIFSASEDSLGDKSKELRDCVSALIRDTLRPFRLPPAPVPADGLAVDGLAADGLANPLTNGGLKFAIWNIIKRSYLLALNISFQPTVIFAHNDELLSMMYFDATIMEDNDATDGLTPAQLAAHHAATETISRGLPRMETTRKVDVVVRPTLSKKGIQTDGAQFDVRGWTTLCPASVVLAPIITAAYVPYDVPDAVAEAEADAAADDADADADAGAGG</sequence>
<feature type="compositionally biased region" description="Basic and acidic residues" evidence="1">
    <location>
        <begin position="349"/>
        <end position="358"/>
    </location>
</feature>
<feature type="compositionally biased region" description="Low complexity" evidence="1">
    <location>
        <begin position="435"/>
        <end position="444"/>
    </location>
</feature>